<dbReference type="CDD" id="cd01714">
    <property type="entry name" value="ETF_beta"/>
    <property type="match status" value="1"/>
</dbReference>
<evidence type="ECO:0000256" key="1">
    <source>
        <dbReference type="ARBA" id="ARBA00042002"/>
    </source>
</evidence>
<accession>A0A1T4P404</accession>
<dbReference type="OrthoDB" id="9804960at2"/>
<sequence>MNITVCIKQVPSTSEVEIDEKTGNLKRDGVDSKINPYDLFALEEGVRIKEKNQAIVNAITMGPNQAEEILKEAYCLGVDNGYLISDRKCAGADVLATAKAISEGIKKVGKFDLIICGKQTTDGDTAQVGAEIAEFLGIPHANNVLQIKEIKEDSIVVDVDLPTMVQTIEIQLPCLISVDKDINQPRLPSYKLKKATKDKKIISFTVDDFEDSDESKYGMNGSATQVVRIFPPQSNDETETWEGNGNELADKIAHKILELKII</sequence>
<evidence type="ECO:0000313" key="4">
    <source>
        <dbReference type="Proteomes" id="UP000196365"/>
    </source>
</evidence>
<keyword evidence="4" id="KW-1185">Reference proteome</keyword>
<dbReference type="EMBL" id="FUWV01000014">
    <property type="protein sequence ID" value="SJZ86275.1"/>
    <property type="molecule type" value="Genomic_DNA"/>
</dbReference>
<dbReference type="InterPro" id="IPR014729">
    <property type="entry name" value="Rossmann-like_a/b/a_fold"/>
</dbReference>
<protein>
    <recommendedName>
        <fullName evidence="1">Electron transfer flavoprotein small subunit</fullName>
    </recommendedName>
</protein>
<reference evidence="3 4" key="1">
    <citation type="submission" date="2017-02" db="EMBL/GenBank/DDBJ databases">
        <authorList>
            <person name="Peterson S.W."/>
        </authorList>
    </citation>
    <scope>NUCLEOTIDE SEQUENCE [LARGE SCALE GENOMIC DNA]</scope>
    <source>
        <strain evidence="3 4">DSM 15102</strain>
    </source>
</reference>
<dbReference type="InterPro" id="IPR033948">
    <property type="entry name" value="ETF_beta_N"/>
</dbReference>
<evidence type="ECO:0000259" key="2">
    <source>
        <dbReference type="SMART" id="SM00893"/>
    </source>
</evidence>
<dbReference type="PANTHER" id="PTHR21294:SF17">
    <property type="entry name" value="PROTEIN FIXA"/>
    <property type="match status" value="1"/>
</dbReference>
<dbReference type="GO" id="GO:0009055">
    <property type="term" value="F:electron transfer activity"/>
    <property type="evidence" value="ECO:0007669"/>
    <property type="project" value="InterPro"/>
</dbReference>
<feature type="domain" description="Electron transfer flavoprotein alpha/beta-subunit N-terminal" evidence="2">
    <location>
        <begin position="22"/>
        <end position="213"/>
    </location>
</feature>
<dbReference type="SUPFAM" id="SSF52402">
    <property type="entry name" value="Adenine nucleotide alpha hydrolases-like"/>
    <property type="match status" value="1"/>
</dbReference>
<dbReference type="InterPro" id="IPR012255">
    <property type="entry name" value="ETF_b"/>
</dbReference>
<dbReference type="SMART" id="SM00893">
    <property type="entry name" value="ETF"/>
    <property type="match status" value="1"/>
</dbReference>
<gene>
    <name evidence="3" type="ORF">SAMN02745973_01921</name>
</gene>
<evidence type="ECO:0000313" key="3">
    <source>
        <dbReference type="EMBL" id="SJZ86275.1"/>
    </source>
</evidence>
<dbReference type="PANTHER" id="PTHR21294">
    <property type="entry name" value="ELECTRON TRANSFER FLAVOPROTEIN BETA-SUBUNIT"/>
    <property type="match status" value="1"/>
</dbReference>
<dbReference type="InterPro" id="IPR014730">
    <property type="entry name" value="ETF_a/b_N"/>
</dbReference>
<name>A0A1T4P404_9FIRM</name>
<dbReference type="Proteomes" id="UP000196365">
    <property type="component" value="Unassembled WGS sequence"/>
</dbReference>
<dbReference type="Gene3D" id="3.40.50.620">
    <property type="entry name" value="HUPs"/>
    <property type="match status" value="1"/>
</dbReference>
<dbReference type="PIRSF" id="PIRSF000090">
    <property type="entry name" value="Beta-ETF"/>
    <property type="match status" value="1"/>
</dbReference>
<dbReference type="RefSeq" id="WP_087679276.1">
    <property type="nucleotide sequence ID" value="NZ_FUWV01000014.1"/>
</dbReference>
<organism evidence="3 4">
    <name type="scientific">Garciella nitratireducens DSM 15102</name>
    <dbReference type="NCBI Taxonomy" id="1121911"/>
    <lineage>
        <taxon>Bacteria</taxon>
        <taxon>Bacillati</taxon>
        <taxon>Bacillota</taxon>
        <taxon>Clostridia</taxon>
        <taxon>Eubacteriales</taxon>
        <taxon>Eubacteriaceae</taxon>
        <taxon>Garciella</taxon>
    </lineage>
</organism>
<dbReference type="AlphaFoldDB" id="A0A1T4P404"/>
<proteinExistence type="predicted"/>
<dbReference type="Pfam" id="PF01012">
    <property type="entry name" value="ETF"/>
    <property type="match status" value="1"/>
</dbReference>